<dbReference type="EnsemblMetazoa" id="SMAR001808-RA">
    <property type="protein sequence ID" value="SMAR001808-PA"/>
    <property type="gene ID" value="SMAR001808"/>
</dbReference>
<accession>T1ILH9</accession>
<name>T1ILH9_STRMM</name>
<protein>
    <submittedName>
        <fullName evidence="2">Uncharacterized protein</fullName>
    </submittedName>
</protein>
<sequence>MLLYLFVAIAVASSFAEADDYVCFDPQKFIKKVAQPVHVACKGAIDHTRKVEKVDCDFAYFIYRSCHFRGLGINNKYQEIDNAKKKEKLNKLSECGKDSLVHNGNIQPYLDCLEKLCPEIKEIRADFSSSATGNC</sequence>
<dbReference type="AlphaFoldDB" id="T1ILH9"/>
<dbReference type="EMBL" id="JH430824">
    <property type="status" value="NOT_ANNOTATED_CDS"/>
    <property type="molecule type" value="Genomic_DNA"/>
</dbReference>
<evidence type="ECO:0000256" key="1">
    <source>
        <dbReference type="SAM" id="SignalP"/>
    </source>
</evidence>
<reference evidence="3" key="1">
    <citation type="submission" date="2011-05" db="EMBL/GenBank/DDBJ databases">
        <authorList>
            <person name="Richards S.R."/>
            <person name="Qu J."/>
            <person name="Jiang H."/>
            <person name="Jhangiani S.N."/>
            <person name="Agravi P."/>
            <person name="Goodspeed R."/>
            <person name="Gross S."/>
            <person name="Mandapat C."/>
            <person name="Jackson L."/>
            <person name="Mathew T."/>
            <person name="Pu L."/>
            <person name="Thornton R."/>
            <person name="Saada N."/>
            <person name="Wilczek-Boney K.B."/>
            <person name="Lee S."/>
            <person name="Kovar C."/>
            <person name="Wu Y."/>
            <person name="Scherer S.E."/>
            <person name="Worley K.C."/>
            <person name="Muzny D.M."/>
            <person name="Gibbs R."/>
        </authorList>
    </citation>
    <scope>NUCLEOTIDE SEQUENCE</scope>
    <source>
        <strain evidence="3">Brora</strain>
    </source>
</reference>
<organism evidence="2 3">
    <name type="scientific">Strigamia maritima</name>
    <name type="common">European centipede</name>
    <name type="synonym">Geophilus maritimus</name>
    <dbReference type="NCBI Taxonomy" id="126957"/>
    <lineage>
        <taxon>Eukaryota</taxon>
        <taxon>Metazoa</taxon>
        <taxon>Ecdysozoa</taxon>
        <taxon>Arthropoda</taxon>
        <taxon>Myriapoda</taxon>
        <taxon>Chilopoda</taxon>
        <taxon>Pleurostigmophora</taxon>
        <taxon>Geophilomorpha</taxon>
        <taxon>Linotaeniidae</taxon>
        <taxon>Strigamia</taxon>
    </lineage>
</organism>
<dbReference type="HOGENOM" id="CLU_2029597_0_0_1"/>
<dbReference type="Proteomes" id="UP000014500">
    <property type="component" value="Unassembled WGS sequence"/>
</dbReference>
<evidence type="ECO:0000313" key="2">
    <source>
        <dbReference type="EnsemblMetazoa" id="SMAR001808-PA"/>
    </source>
</evidence>
<feature type="chain" id="PRO_5004589780" evidence="1">
    <location>
        <begin position="19"/>
        <end position="135"/>
    </location>
</feature>
<evidence type="ECO:0000313" key="3">
    <source>
        <dbReference type="Proteomes" id="UP000014500"/>
    </source>
</evidence>
<proteinExistence type="predicted"/>
<keyword evidence="3" id="KW-1185">Reference proteome</keyword>
<keyword evidence="1" id="KW-0732">Signal</keyword>
<reference evidence="2" key="2">
    <citation type="submission" date="2015-02" db="UniProtKB">
        <authorList>
            <consortium name="EnsemblMetazoa"/>
        </authorList>
    </citation>
    <scope>IDENTIFICATION</scope>
</reference>
<dbReference type="PhylomeDB" id="T1ILH9"/>
<feature type="signal peptide" evidence="1">
    <location>
        <begin position="1"/>
        <end position="18"/>
    </location>
</feature>